<dbReference type="InterPro" id="IPR056789">
    <property type="entry name" value="LRR_R13L1-DRL21"/>
</dbReference>
<gene>
    <name evidence="11" type="primary">LOC107427725</name>
</gene>
<dbReference type="InterPro" id="IPR041118">
    <property type="entry name" value="Rx_N"/>
</dbReference>
<keyword evidence="4" id="KW-0611">Plant defense</keyword>
<dbReference type="Proteomes" id="UP001652623">
    <property type="component" value="Chromosome 9"/>
</dbReference>
<dbReference type="KEGG" id="zju:107427725"/>
<evidence type="ECO:0000259" key="9">
    <source>
        <dbReference type="Pfam" id="PF25019"/>
    </source>
</evidence>
<dbReference type="Gene3D" id="3.80.10.10">
    <property type="entry name" value="Ribonuclease Inhibitor"/>
    <property type="match status" value="1"/>
</dbReference>
<feature type="domain" description="Disease resistance protein winged helix" evidence="8">
    <location>
        <begin position="438"/>
        <end position="505"/>
    </location>
</feature>
<proteinExistence type="predicted"/>
<name>A0A6P6GGP3_ZIZJJ</name>
<feature type="domain" description="NB-ARC" evidence="6">
    <location>
        <begin position="171"/>
        <end position="350"/>
    </location>
</feature>
<dbReference type="Pfam" id="PF18052">
    <property type="entry name" value="Rx_N"/>
    <property type="match status" value="1"/>
</dbReference>
<evidence type="ECO:0000313" key="11">
    <source>
        <dbReference type="RefSeq" id="XP_024933292.3"/>
    </source>
</evidence>
<reference evidence="11" key="1">
    <citation type="submission" date="2025-08" db="UniProtKB">
        <authorList>
            <consortium name="RefSeq"/>
        </authorList>
    </citation>
    <scope>IDENTIFICATION</scope>
    <source>
        <tissue evidence="11">Seedling</tissue>
    </source>
</reference>
<dbReference type="Pfam" id="PF25019">
    <property type="entry name" value="LRR_R13L1-DRL21"/>
    <property type="match status" value="1"/>
</dbReference>
<keyword evidence="2" id="KW-0677">Repeat</keyword>
<dbReference type="AlphaFoldDB" id="A0A6P6GGP3"/>
<dbReference type="GO" id="GO:0043531">
    <property type="term" value="F:ADP binding"/>
    <property type="evidence" value="ECO:0007669"/>
    <property type="project" value="InterPro"/>
</dbReference>
<evidence type="ECO:0000313" key="10">
    <source>
        <dbReference type="Proteomes" id="UP001652623"/>
    </source>
</evidence>
<dbReference type="PANTHER" id="PTHR36766:SF40">
    <property type="entry name" value="DISEASE RESISTANCE PROTEIN RGA3"/>
    <property type="match status" value="1"/>
</dbReference>
<dbReference type="GO" id="GO:0051707">
    <property type="term" value="P:response to other organism"/>
    <property type="evidence" value="ECO:0007669"/>
    <property type="project" value="UniProtKB-ARBA"/>
</dbReference>
<dbReference type="Gene3D" id="1.10.10.10">
    <property type="entry name" value="Winged helix-like DNA-binding domain superfamily/Winged helix DNA-binding domain"/>
    <property type="match status" value="1"/>
</dbReference>
<dbReference type="GO" id="GO:0005524">
    <property type="term" value="F:ATP binding"/>
    <property type="evidence" value="ECO:0007669"/>
    <property type="project" value="UniProtKB-KW"/>
</dbReference>
<keyword evidence="10" id="KW-1185">Reference proteome</keyword>
<dbReference type="Pfam" id="PF00931">
    <property type="entry name" value="NB-ARC"/>
    <property type="match status" value="1"/>
</dbReference>
<evidence type="ECO:0000256" key="5">
    <source>
        <dbReference type="ARBA" id="ARBA00022840"/>
    </source>
</evidence>
<evidence type="ECO:0000259" key="8">
    <source>
        <dbReference type="Pfam" id="PF23559"/>
    </source>
</evidence>
<evidence type="ECO:0000259" key="7">
    <source>
        <dbReference type="Pfam" id="PF18052"/>
    </source>
</evidence>
<evidence type="ECO:0000259" key="6">
    <source>
        <dbReference type="Pfam" id="PF00931"/>
    </source>
</evidence>
<dbReference type="InterPro" id="IPR002182">
    <property type="entry name" value="NB-ARC"/>
</dbReference>
<accession>A0A6P6GGP3</accession>
<keyword evidence="1" id="KW-0433">Leucine-rich repeat</keyword>
<evidence type="ECO:0000256" key="2">
    <source>
        <dbReference type="ARBA" id="ARBA00022737"/>
    </source>
</evidence>
<evidence type="ECO:0000256" key="3">
    <source>
        <dbReference type="ARBA" id="ARBA00022741"/>
    </source>
</evidence>
<dbReference type="RefSeq" id="XP_024933292.3">
    <property type="nucleotide sequence ID" value="XM_025077524.3"/>
</dbReference>
<sequence length="894" mass="101337">MEEWMLSTCLEKLFSGDLMEWMRGRKGGANTEEMSKNLKFYLLAAKSLYYDAEEKHITSSDGKALVAELQELLYDGEDALETIDFHDVQSKQRKEQGSSAIQVFDYLSQLVSPFGKKIEPELVKTINCLECILKLKNMFGFKEGADSIRPLRRIPSTSFVEESKLYGRDSDIEAIVGWLLSDDDDADADACGTNKFALIVGPDGIGKSALAQFVFSDDRINAHFDLLLWVPVLDDFDALRMTRTLLEELTCQPPCNPLEEDASRLQARLKDALAGKNFLLVLDSNCNRNPFDPHALGILSEFGGSRSKIIMTASTCPEPVLMPTFTIIHLLNPISHDEDCWKLFAERIFHGVATSSHFPQYLEIVGKRLVSKCQGNPFAIKLIGSILRLEPNPEEWDRILSSPIWKRSERESDILPALWFSYLSLPQHLKRCFTHCSIYHCGYEFQMQDLIFLWNAEGLLEPQNGKTIEQVGEEYFHDLKSRSLIHQSRQNESYFTMHCLANNLATSLSGQFCLRLENNSSFTPVRKTRHLSYKRREIQDVKKFEALSESKRLRTFLPLGPMEDNKTFKWDRSVLTKLFRILTYLRVLSLSMYPITQLPDSIGMLKHLRYLDLSYTQLQAIPDVVCSCFHLQTLLLVCCTALARLPFLMRHLTKLRCLDTTGTPLVEMPPHMSALKDLQTLTNFVLGKANGSRIKELQNLQLCGRLCISGLQNVIVGDILQANLEGKLQLTDICFKWDGPADNSEVELQVLDSLRPPRKVEKLSVCSYRGTRFPEWFGNASFTNLCCICLSDGENCFQLPSLGQLPFLIKLYIKGFGKLAVIGKEFYGSVANPFPSLEILHFGDMPEWQIWLLLGGGAFSCLRDLSMIECPKLTGSIPNTKGTLRIEGCPRLQI</sequence>
<evidence type="ECO:0000256" key="1">
    <source>
        <dbReference type="ARBA" id="ARBA00022614"/>
    </source>
</evidence>
<dbReference type="PANTHER" id="PTHR36766">
    <property type="entry name" value="PLANT BROAD-SPECTRUM MILDEW RESISTANCE PROTEIN RPW8"/>
    <property type="match status" value="1"/>
</dbReference>
<feature type="domain" description="R13L1/DRL21-like LRR repeat region" evidence="9">
    <location>
        <begin position="694"/>
        <end position="815"/>
    </location>
</feature>
<dbReference type="GeneID" id="107427725"/>
<dbReference type="Pfam" id="PF23559">
    <property type="entry name" value="WHD_DRP"/>
    <property type="match status" value="1"/>
</dbReference>
<dbReference type="InterPro" id="IPR027417">
    <property type="entry name" value="P-loop_NTPase"/>
</dbReference>
<keyword evidence="5" id="KW-0067">ATP-binding</keyword>
<protein>
    <submittedName>
        <fullName evidence="11">Disease resistance RPP13-like protein 1</fullName>
    </submittedName>
</protein>
<dbReference type="InterPro" id="IPR036388">
    <property type="entry name" value="WH-like_DNA-bd_sf"/>
</dbReference>
<organism evidence="10 11">
    <name type="scientific">Ziziphus jujuba</name>
    <name type="common">Chinese jujube</name>
    <name type="synonym">Ziziphus sativa</name>
    <dbReference type="NCBI Taxonomy" id="326968"/>
    <lineage>
        <taxon>Eukaryota</taxon>
        <taxon>Viridiplantae</taxon>
        <taxon>Streptophyta</taxon>
        <taxon>Embryophyta</taxon>
        <taxon>Tracheophyta</taxon>
        <taxon>Spermatophyta</taxon>
        <taxon>Magnoliopsida</taxon>
        <taxon>eudicotyledons</taxon>
        <taxon>Gunneridae</taxon>
        <taxon>Pentapetalae</taxon>
        <taxon>rosids</taxon>
        <taxon>fabids</taxon>
        <taxon>Rosales</taxon>
        <taxon>Rhamnaceae</taxon>
        <taxon>Paliureae</taxon>
        <taxon>Ziziphus</taxon>
    </lineage>
</organism>
<keyword evidence="3" id="KW-0547">Nucleotide-binding</keyword>
<feature type="domain" description="Disease resistance N-terminal" evidence="7">
    <location>
        <begin position="30"/>
        <end position="96"/>
    </location>
</feature>
<dbReference type="Gene3D" id="3.40.50.300">
    <property type="entry name" value="P-loop containing nucleotide triphosphate hydrolases"/>
    <property type="match status" value="1"/>
</dbReference>
<dbReference type="PRINTS" id="PR00364">
    <property type="entry name" value="DISEASERSIST"/>
</dbReference>
<dbReference type="InterPro" id="IPR058922">
    <property type="entry name" value="WHD_DRP"/>
</dbReference>
<dbReference type="InterPro" id="IPR032675">
    <property type="entry name" value="LRR_dom_sf"/>
</dbReference>
<dbReference type="GO" id="GO:0006952">
    <property type="term" value="P:defense response"/>
    <property type="evidence" value="ECO:0007669"/>
    <property type="project" value="UniProtKB-KW"/>
</dbReference>
<dbReference type="InParanoid" id="A0A6P6GGP3"/>
<dbReference type="SUPFAM" id="SSF52058">
    <property type="entry name" value="L domain-like"/>
    <property type="match status" value="1"/>
</dbReference>
<dbReference type="InterPro" id="IPR042197">
    <property type="entry name" value="Apaf_helical"/>
</dbReference>
<dbReference type="SUPFAM" id="SSF52540">
    <property type="entry name" value="P-loop containing nucleoside triphosphate hydrolases"/>
    <property type="match status" value="1"/>
</dbReference>
<evidence type="ECO:0000256" key="4">
    <source>
        <dbReference type="ARBA" id="ARBA00022821"/>
    </source>
</evidence>
<dbReference type="Gene3D" id="1.10.8.430">
    <property type="entry name" value="Helical domain of apoptotic protease-activating factors"/>
    <property type="match status" value="1"/>
</dbReference>